<protein>
    <submittedName>
        <fullName evidence="1">Uncharacterized protein</fullName>
    </submittedName>
</protein>
<sequence length="174" mass="19728">MEIDAQGQLWPESTGVKELKPPLLCPAGVKRARRGLKQFTKQVRRLLPYPHKFETFTVFQRQPHSRSVHIHGLAYGAGLEDVNRKALEDWCWTHVGKAQIRPYNPALGARFYATQHLFHQDADALDVALSVGLHRLIKSSTEGGLQAQPPLVQAAQMDIGQRLYRDLMRLSTLR</sequence>
<accession>X1LG56</accession>
<organism evidence="1">
    <name type="scientific">marine sediment metagenome</name>
    <dbReference type="NCBI Taxonomy" id="412755"/>
    <lineage>
        <taxon>unclassified sequences</taxon>
        <taxon>metagenomes</taxon>
        <taxon>ecological metagenomes</taxon>
    </lineage>
</organism>
<name>X1LG56_9ZZZZ</name>
<reference evidence="1" key="1">
    <citation type="journal article" date="2014" name="Front. Microbiol.">
        <title>High frequency of phylogenetically diverse reductive dehalogenase-homologous genes in deep subseafloor sedimentary metagenomes.</title>
        <authorList>
            <person name="Kawai M."/>
            <person name="Futagami T."/>
            <person name="Toyoda A."/>
            <person name="Takaki Y."/>
            <person name="Nishi S."/>
            <person name="Hori S."/>
            <person name="Arai W."/>
            <person name="Tsubouchi T."/>
            <person name="Morono Y."/>
            <person name="Uchiyama I."/>
            <person name="Ito T."/>
            <person name="Fujiyama A."/>
            <person name="Inagaki F."/>
            <person name="Takami H."/>
        </authorList>
    </citation>
    <scope>NUCLEOTIDE SEQUENCE</scope>
    <source>
        <strain evidence="1">Expedition CK06-06</strain>
    </source>
</reference>
<dbReference type="AlphaFoldDB" id="X1LG56"/>
<evidence type="ECO:0000313" key="1">
    <source>
        <dbReference type="EMBL" id="GAH93118.1"/>
    </source>
</evidence>
<dbReference type="EMBL" id="BARV01000087">
    <property type="protein sequence ID" value="GAH93118.1"/>
    <property type="molecule type" value="Genomic_DNA"/>
</dbReference>
<proteinExistence type="predicted"/>
<comment type="caution">
    <text evidence="1">The sequence shown here is derived from an EMBL/GenBank/DDBJ whole genome shotgun (WGS) entry which is preliminary data.</text>
</comment>
<gene>
    <name evidence="1" type="ORF">S06H3_00486</name>
</gene>